<dbReference type="STRING" id="742152.A0A2H3K2G5"/>
<evidence type="ECO:0000313" key="16">
    <source>
        <dbReference type="Proteomes" id="UP000218811"/>
    </source>
</evidence>
<evidence type="ECO:0000256" key="3">
    <source>
        <dbReference type="ARBA" id="ARBA00005179"/>
    </source>
</evidence>
<keyword evidence="5 13" id="KW-0349">Heme</keyword>
<evidence type="ECO:0000256" key="2">
    <source>
        <dbReference type="ARBA" id="ARBA00004167"/>
    </source>
</evidence>
<dbReference type="Gene3D" id="1.10.630.10">
    <property type="entry name" value="Cytochrome P450"/>
    <property type="match status" value="1"/>
</dbReference>
<dbReference type="InterPro" id="IPR017972">
    <property type="entry name" value="Cyt_P450_CS"/>
</dbReference>
<keyword evidence="8" id="KW-1133">Transmembrane helix</keyword>
<dbReference type="GO" id="GO:0005506">
    <property type="term" value="F:iron ion binding"/>
    <property type="evidence" value="ECO:0007669"/>
    <property type="project" value="InterPro"/>
</dbReference>
<dbReference type="PRINTS" id="PR00463">
    <property type="entry name" value="EP450I"/>
</dbReference>
<evidence type="ECO:0000256" key="4">
    <source>
        <dbReference type="ARBA" id="ARBA00010617"/>
    </source>
</evidence>
<dbReference type="PANTHER" id="PTHR46300:SF7">
    <property type="entry name" value="P450, PUTATIVE (EUROFUNG)-RELATED"/>
    <property type="match status" value="1"/>
</dbReference>
<evidence type="ECO:0000256" key="8">
    <source>
        <dbReference type="ARBA" id="ARBA00022989"/>
    </source>
</evidence>
<comment type="subcellular location">
    <subcellularLocation>
        <location evidence="2">Membrane</location>
        <topology evidence="2">Single-pass membrane protein</topology>
    </subcellularLocation>
</comment>
<gene>
    <name evidence="15" type="ORF">WOLCODRAFT_144925</name>
</gene>
<evidence type="ECO:0000313" key="15">
    <source>
        <dbReference type="EMBL" id="PCH44328.1"/>
    </source>
</evidence>
<comment type="pathway">
    <text evidence="3">Secondary metabolite biosynthesis.</text>
</comment>
<evidence type="ECO:0000256" key="9">
    <source>
        <dbReference type="ARBA" id="ARBA00023002"/>
    </source>
</evidence>
<dbReference type="GO" id="GO:0016705">
    <property type="term" value="F:oxidoreductase activity, acting on paired donors, with incorporation or reduction of molecular oxygen"/>
    <property type="evidence" value="ECO:0007669"/>
    <property type="project" value="InterPro"/>
</dbReference>
<evidence type="ECO:0000256" key="7">
    <source>
        <dbReference type="ARBA" id="ARBA00022723"/>
    </source>
</evidence>
<proteinExistence type="inferred from homology"/>
<accession>A0A2H3K2G5</accession>
<dbReference type="Proteomes" id="UP000218811">
    <property type="component" value="Unassembled WGS sequence"/>
</dbReference>
<comment type="cofactor">
    <cofactor evidence="1 13">
        <name>heme</name>
        <dbReference type="ChEBI" id="CHEBI:30413"/>
    </cofactor>
</comment>
<protein>
    <submittedName>
        <fullName evidence="15">Cytochrome P450</fullName>
    </submittedName>
</protein>
<dbReference type="AlphaFoldDB" id="A0A2H3K2G5"/>
<dbReference type="GO" id="GO:0004497">
    <property type="term" value="F:monooxygenase activity"/>
    <property type="evidence" value="ECO:0007669"/>
    <property type="project" value="UniProtKB-KW"/>
</dbReference>
<keyword evidence="16" id="KW-1185">Reference proteome</keyword>
<comment type="similarity">
    <text evidence="4 14">Belongs to the cytochrome P450 family.</text>
</comment>
<sequence>MPVTYQWETFSKWAQKWGTLLSSVCDIVSVTVLGQPFVILSSATYMNLLLEKNSAISSDRPPSVVANTLVGWDRTGLTVDYNHPRLRELRRLIIQRFGTRTAVASYSHILEQQTAQFISRIWWRPDKVTDEVRRHFGALILNLAYGYQVELDEDPMLKTAEETMRAISHILTPGAMLVDLFPSLQYVPDWLPGAGWKAIAKDAKKLADEMFSKPFEFAKKQIASIADGSALPSFTSSGMDRINSTVDEEMVKNTAGSLYAGGADTSVSAICSFFLAMMCYPEIQDRARQEIDRVVGCDRLPQLSDREHLPYINAICLEVLRWNPVTPIGIPHRLSKDIVLEDYFLPKGSIIVANIWKHLHDPHIHSEPYQFKPERFLPSDTGLQPEPNPRNLVFGFGRRTCPGAHLAEASIFLMCAMSLAVFDIAKPVGNGVVLEPKIEYTGGTVSHPQSYKCLIRTRSRKVETLLKALDGDSGSYERTMNITLLSIDTGDKDGSNAIADILRALSPRLPVGRDN</sequence>
<dbReference type="OMA" id="NSCRSWW"/>
<keyword evidence="7 13" id="KW-0479">Metal-binding</keyword>
<keyword evidence="10 13" id="KW-0408">Iron</keyword>
<keyword evidence="9 14" id="KW-0560">Oxidoreductase</keyword>
<dbReference type="InterPro" id="IPR036396">
    <property type="entry name" value="Cyt_P450_sf"/>
</dbReference>
<dbReference type="PROSITE" id="PS00086">
    <property type="entry name" value="CYTOCHROME_P450"/>
    <property type="match status" value="1"/>
</dbReference>
<evidence type="ECO:0000256" key="6">
    <source>
        <dbReference type="ARBA" id="ARBA00022692"/>
    </source>
</evidence>
<name>A0A2H3K2G5_WOLCO</name>
<evidence type="ECO:0000256" key="14">
    <source>
        <dbReference type="RuleBase" id="RU000461"/>
    </source>
</evidence>
<reference evidence="15 16" key="1">
    <citation type="journal article" date="2012" name="Science">
        <title>The Paleozoic origin of enzymatic lignin decomposition reconstructed from 31 fungal genomes.</title>
        <authorList>
            <person name="Floudas D."/>
            <person name="Binder M."/>
            <person name="Riley R."/>
            <person name="Barry K."/>
            <person name="Blanchette R.A."/>
            <person name="Henrissat B."/>
            <person name="Martinez A.T."/>
            <person name="Otillar R."/>
            <person name="Spatafora J.W."/>
            <person name="Yadav J.S."/>
            <person name="Aerts A."/>
            <person name="Benoit I."/>
            <person name="Boyd A."/>
            <person name="Carlson A."/>
            <person name="Copeland A."/>
            <person name="Coutinho P.M."/>
            <person name="de Vries R.P."/>
            <person name="Ferreira P."/>
            <person name="Findley K."/>
            <person name="Foster B."/>
            <person name="Gaskell J."/>
            <person name="Glotzer D."/>
            <person name="Gorecki P."/>
            <person name="Heitman J."/>
            <person name="Hesse C."/>
            <person name="Hori C."/>
            <person name="Igarashi K."/>
            <person name="Jurgens J.A."/>
            <person name="Kallen N."/>
            <person name="Kersten P."/>
            <person name="Kohler A."/>
            <person name="Kuees U."/>
            <person name="Kumar T.K.A."/>
            <person name="Kuo A."/>
            <person name="LaButti K."/>
            <person name="Larrondo L.F."/>
            <person name="Lindquist E."/>
            <person name="Ling A."/>
            <person name="Lombard V."/>
            <person name="Lucas S."/>
            <person name="Lundell T."/>
            <person name="Martin R."/>
            <person name="McLaughlin D.J."/>
            <person name="Morgenstern I."/>
            <person name="Morin E."/>
            <person name="Murat C."/>
            <person name="Nagy L.G."/>
            <person name="Nolan M."/>
            <person name="Ohm R.A."/>
            <person name="Patyshakuliyeva A."/>
            <person name="Rokas A."/>
            <person name="Ruiz-Duenas F.J."/>
            <person name="Sabat G."/>
            <person name="Salamov A."/>
            <person name="Samejima M."/>
            <person name="Schmutz J."/>
            <person name="Slot J.C."/>
            <person name="St John F."/>
            <person name="Stenlid J."/>
            <person name="Sun H."/>
            <person name="Sun S."/>
            <person name="Syed K."/>
            <person name="Tsang A."/>
            <person name="Wiebenga A."/>
            <person name="Young D."/>
            <person name="Pisabarro A."/>
            <person name="Eastwood D.C."/>
            <person name="Martin F."/>
            <person name="Cullen D."/>
            <person name="Grigoriev I.V."/>
            <person name="Hibbett D.S."/>
        </authorList>
    </citation>
    <scope>NUCLEOTIDE SEQUENCE [LARGE SCALE GENOMIC DNA]</scope>
    <source>
        <strain evidence="15 16">MD-104</strain>
    </source>
</reference>
<keyword evidence="6" id="KW-0812">Transmembrane</keyword>
<dbReference type="CDD" id="cd11065">
    <property type="entry name" value="CYP64-like"/>
    <property type="match status" value="1"/>
</dbReference>
<evidence type="ECO:0000256" key="12">
    <source>
        <dbReference type="ARBA" id="ARBA00023136"/>
    </source>
</evidence>
<evidence type="ECO:0000256" key="10">
    <source>
        <dbReference type="ARBA" id="ARBA00023004"/>
    </source>
</evidence>
<dbReference type="SUPFAM" id="SSF48264">
    <property type="entry name" value="Cytochrome P450"/>
    <property type="match status" value="1"/>
</dbReference>
<dbReference type="Pfam" id="PF00067">
    <property type="entry name" value="p450"/>
    <property type="match status" value="1"/>
</dbReference>
<feature type="binding site" description="axial binding residue" evidence="13">
    <location>
        <position position="401"/>
    </location>
    <ligand>
        <name>heme</name>
        <dbReference type="ChEBI" id="CHEBI:30413"/>
    </ligand>
    <ligandPart>
        <name>Fe</name>
        <dbReference type="ChEBI" id="CHEBI:18248"/>
    </ligandPart>
</feature>
<dbReference type="InterPro" id="IPR050364">
    <property type="entry name" value="Cytochrome_P450_fung"/>
</dbReference>
<dbReference type="InterPro" id="IPR001128">
    <property type="entry name" value="Cyt_P450"/>
</dbReference>
<dbReference type="OrthoDB" id="2789670at2759"/>
<evidence type="ECO:0000256" key="1">
    <source>
        <dbReference type="ARBA" id="ARBA00001971"/>
    </source>
</evidence>
<evidence type="ECO:0000256" key="13">
    <source>
        <dbReference type="PIRSR" id="PIRSR602401-1"/>
    </source>
</evidence>
<keyword evidence="12" id="KW-0472">Membrane</keyword>
<evidence type="ECO:0000256" key="11">
    <source>
        <dbReference type="ARBA" id="ARBA00023033"/>
    </source>
</evidence>
<dbReference type="PANTHER" id="PTHR46300">
    <property type="entry name" value="P450, PUTATIVE (EUROFUNG)-RELATED-RELATED"/>
    <property type="match status" value="1"/>
</dbReference>
<evidence type="ECO:0000256" key="5">
    <source>
        <dbReference type="ARBA" id="ARBA00022617"/>
    </source>
</evidence>
<dbReference type="EMBL" id="KB468157">
    <property type="protein sequence ID" value="PCH44328.1"/>
    <property type="molecule type" value="Genomic_DNA"/>
</dbReference>
<organism evidence="15 16">
    <name type="scientific">Wolfiporia cocos (strain MD-104)</name>
    <name type="common">Brown rot fungus</name>
    <dbReference type="NCBI Taxonomy" id="742152"/>
    <lineage>
        <taxon>Eukaryota</taxon>
        <taxon>Fungi</taxon>
        <taxon>Dikarya</taxon>
        <taxon>Basidiomycota</taxon>
        <taxon>Agaricomycotina</taxon>
        <taxon>Agaricomycetes</taxon>
        <taxon>Polyporales</taxon>
        <taxon>Phaeolaceae</taxon>
        <taxon>Wolfiporia</taxon>
    </lineage>
</organism>
<dbReference type="GO" id="GO:0016020">
    <property type="term" value="C:membrane"/>
    <property type="evidence" value="ECO:0007669"/>
    <property type="project" value="UniProtKB-SubCell"/>
</dbReference>
<keyword evidence="11 14" id="KW-0503">Monooxygenase</keyword>
<dbReference type="GO" id="GO:0020037">
    <property type="term" value="F:heme binding"/>
    <property type="evidence" value="ECO:0007669"/>
    <property type="project" value="InterPro"/>
</dbReference>
<dbReference type="InterPro" id="IPR002401">
    <property type="entry name" value="Cyt_P450_E_grp-I"/>
</dbReference>